<keyword evidence="1" id="KW-0812">Transmembrane</keyword>
<keyword evidence="1" id="KW-0472">Membrane</keyword>
<organism evidence="2 3">
    <name type="scientific">Flavobacterium okayamense</name>
    <dbReference type="NCBI Taxonomy" id="2830782"/>
    <lineage>
        <taxon>Bacteria</taxon>
        <taxon>Pseudomonadati</taxon>
        <taxon>Bacteroidota</taxon>
        <taxon>Flavobacteriia</taxon>
        <taxon>Flavobacteriales</taxon>
        <taxon>Flavobacteriaceae</taxon>
        <taxon>Flavobacterium</taxon>
    </lineage>
</organism>
<keyword evidence="1" id="KW-1133">Transmembrane helix</keyword>
<gene>
    <name evidence="2" type="ORF">KK2020170_24490</name>
</gene>
<dbReference type="EMBL" id="AP024749">
    <property type="protein sequence ID" value="BCY29581.1"/>
    <property type="molecule type" value="Genomic_DNA"/>
</dbReference>
<accession>A0ABN6HZ25</accession>
<name>A0ABN6HZ25_9FLAO</name>
<evidence type="ECO:0008006" key="4">
    <source>
        <dbReference type="Google" id="ProtNLM"/>
    </source>
</evidence>
<dbReference type="RefSeq" id="WP_221258652.1">
    <property type="nucleotide sequence ID" value="NZ_AP024749.1"/>
</dbReference>
<keyword evidence="3" id="KW-1185">Reference proteome</keyword>
<evidence type="ECO:0000256" key="1">
    <source>
        <dbReference type="SAM" id="Phobius"/>
    </source>
</evidence>
<proteinExistence type="predicted"/>
<sequence>MKDQKIVLEEVFEKVENYTRTTFELHKLKFIGKSSSVVSILLLYVTLFIITLFFVSFINIALALLVGKWIGSYYLGFLIVSFFYLLIACLVYIFKDEISNKLQDTILLKILITPDEEEEK</sequence>
<reference evidence="2 3" key="1">
    <citation type="submission" date="2021-06" db="EMBL/GenBank/DDBJ databases">
        <title>Whole genome sequences of Flavobacterium sp. KK2020170 and assembly.</title>
        <authorList>
            <person name="Kitahara K."/>
            <person name="Miyoshi S."/>
            <person name="Uesaka K."/>
        </authorList>
    </citation>
    <scope>NUCLEOTIDE SEQUENCE [LARGE SCALE GENOMIC DNA]</scope>
    <source>
        <strain evidence="2 3">KK2020170</strain>
    </source>
</reference>
<feature type="transmembrane region" description="Helical" evidence="1">
    <location>
        <begin position="72"/>
        <end position="94"/>
    </location>
</feature>
<protein>
    <recommendedName>
        <fullName evidence="4">Holin-X, holin superfamily III</fullName>
    </recommendedName>
</protein>
<feature type="transmembrane region" description="Helical" evidence="1">
    <location>
        <begin position="37"/>
        <end position="66"/>
    </location>
</feature>
<dbReference type="Proteomes" id="UP000825258">
    <property type="component" value="Chromosome"/>
</dbReference>
<evidence type="ECO:0000313" key="2">
    <source>
        <dbReference type="EMBL" id="BCY29581.1"/>
    </source>
</evidence>
<evidence type="ECO:0000313" key="3">
    <source>
        <dbReference type="Proteomes" id="UP000825258"/>
    </source>
</evidence>